<dbReference type="GO" id="GO:0005975">
    <property type="term" value="P:carbohydrate metabolic process"/>
    <property type="evidence" value="ECO:0007669"/>
    <property type="project" value="InterPro"/>
</dbReference>
<dbReference type="FunFam" id="2.60.40.1760:FF:000009">
    <property type="entry name" value="Sugar hydrolase"/>
    <property type="match status" value="1"/>
</dbReference>
<dbReference type="OrthoDB" id="1334205at2759"/>
<dbReference type="SUPFAM" id="SSF51445">
    <property type="entry name" value="(Trans)glycosidases"/>
    <property type="match status" value="1"/>
</dbReference>
<dbReference type="EC" id="3.2.1.177" evidence="5"/>
<evidence type="ECO:0000313" key="10">
    <source>
        <dbReference type="EMBL" id="EPE24094.1"/>
    </source>
</evidence>
<dbReference type="CDD" id="cd06593">
    <property type="entry name" value="GH31_xylosidase_YicI"/>
    <property type="match status" value="1"/>
</dbReference>
<evidence type="ECO:0000256" key="2">
    <source>
        <dbReference type="ARBA" id="ARBA00022801"/>
    </source>
</evidence>
<dbReference type="InterPro" id="IPR017853">
    <property type="entry name" value="GH"/>
</dbReference>
<evidence type="ECO:0000256" key="1">
    <source>
        <dbReference type="ARBA" id="ARBA00007806"/>
    </source>
</evidence>
<protein>
    <recommendedName>
        <fullName evidence="5">alpha-D-xyloside xylohydrolase</fullName>
        <ecNumber evidence="5">3.2.1.177</ecNumber>
    </recommendedName>
</protein>
<dbReference type="InterPro" id="IPR013780">
    <property type="entry name" value="Glyco_hydro_b"/>
</dbReference>
<dbReference type="Gene3D" id="3.20.20.80">
    <property type="entry name" value="Glycosidases"/>
    <property type="match status" value="1"/>
</dbReference>
<dbReference type="FunFam" id="3.20.20.80:FF:000053">
    <property type="entry name" value="Alpha-xylosidase YicI"/>
    <property type="match status" value="1"/>
</dbReference>
<dbReference type="SUPFAM" id="SSF74650">
    <property type="entry name" value="Galactose mutarotase-like"/>
    <property type="match status" value="1"/>
</dbReference>
<dbReference type="CDD" id="cd14752">
    <property type="entry name" value="GH31_N"/>
    <property type="match status" value="1"/>
</dbReference>
<dbReference type="InterPro" id="IPR000322">
    <property type="entry name" value="Glyco_hydro_31_TIM"/>
</dbReference>
<name>S3CFR8_GLAL2</name>
<evidence type="ECO:0000313" key="11">
    <source>
        <dbReference type="Proteomes" id="UP000016922"/>
    </source>
</evidence>
<dbReference type="eggNOG" id="KOG1065">
    <property type="taxonomic scope" value="Eukaryota"/>
</dbReference>
<dbReference type="Gene3D" id="2.60.40.1180">
    <property type="entry name" value="Golgi alpha-mannosidase II"/>
    <property type="match status" value="2"/>
</dbReference>
<dbReference type="InterPro" id="IPR048395">
    <property type="entry name" value="Glyco_hydro_31_C"/>
</dbReference>
<dbReference type="RefSeq" id="XP_008088182.1">
    <property type="nucleotide sequence ID" value="XM_008089991.1"/>
</dbReference>
<dbReference type="SUPFAM" id="SSF51011">
    <property type="entry name" value="Glycosyl hydrolase domain"/>
    <property type="match status" value="1"/>
</dbReference>
<dbReference type="InterPro" id="IPR050985">
    <property type="entry name" value="Alpha-glycosidase_related"/>
</dbReference>
<dbReference type="NCBIfam" id="NF007940">
    <property type="entry name" value="PRK10658.1"/>
    <property type="match status" value="1"/>
</dbReference>
<comment type="similarity">
    <text evidence="1 6">Belongs to the glycosyl hydrolase 31 family.</text>
</comment>
<dbReference type="GeneID" id="19466995"/>
<dbReference type="InterPro" id="IPR025887">
    <property type="entry name" value="Glyco_hydro_31_N_dom"/>
</dbReference>
<dbReference type="Pfam" id="PF21365">
    <property type="entry name" value="Glyco_hydro_31_3rd"/>
    <property type="match status" value="1"/>
</dbReference>
<dbReference type="AlphaFoldDB" id="S3CFR8"/>
<dbReference type="Gene3D" id="2.60.40.1760">
    <property type="entry name" value="glycosyl hydrolase (family 31)"/>
    <property type="match status" value="1"/>
</dbReference>
<dbReference type="STRING" id="1116229.S3CFR8"/>
<proteinExistence type="inferred from homology"/>
<evidence type="ECO:0000256" key="4">
    <source>
        <dbReference type="ARBA" id="ARBA00052064"/>
    </source>
</evidence>
<sequence>MKFRDGMWLAAEGKRLEYAEEVYSTTRLEESRGLRLLCPTKKIMQRADTLNLSTLTIDIETPFDGVLSIETTHWLGALNPGPHFDLFPAGKPSTRHTSITKSPKSMTISSGSISATVKTVDHDFDIRFHATDGSKELTSLLNRSIGLAYGPAPSNPMQTADMRNLHHYIFTQTTLSVGESVHGLGERFGAFNKVGQAITLWNADGGTSSDQAYKNVPLWISSRGYGIFIDTPDKVELEIGSERCCRVQTSVEGQRLKWYIIHGPTPKEILYKYSILTGKPGKVPSWSFGLWLSTSFTTNYDEKTVNSFLEGMKARDIPVEVFHFDCFWLKAFHWCDFVFDSEMFPDPKAQITRLKESGLVKKVCVWINPYLGQVSPVFEIAASKGYLLKRKNGDVFQWDLWQTGMGIVDFTNPEAVEWYVGCLKELFDKGVDCIKTDFGERIPSEDVQWHDSSLDPRKMHNYYAFLYNKIVYEALQERFGENEAVLFARTATAGTQRFPLQWGGDCESTPEAMAESVRGGISLGLCGFSYWSVDIGGFEGYPPPWIYKRWVAFGLLCSHSRLHGSNSFRVPWTVDEDDTSDQGCSKILSTWTLLKARLMPYIFAQAQESANLGIPLSLRAMCFEFPEDSTSWFLDRQFMFGSNLLVAPVFEESGNVEFYLPAGKWTNFFTNETKSGPGWFKETHEFDTLPLYVRENSILVLGKEGETRTVYDYARDVEVRLYCVRKGAKATVVGSEGKEIGVLEVGEDGEVGKQEFLGGEWSVTCLPARDHLSDYVLGAWKNFSLTSPKSDELKLCHLLGAFDRVVQRCYSTGNQVNCNPMAYHIPLRMSSKRRNSPYFIT</sequence>
<accession>S3CFR8</accession>
<dbReference type="EMBL" id="KE145373">
    <property type="protein sequence ID" value="EPE24094.1"/>
    <property type="molecule type" value="Genomic_DNA"/>
</dbReference>
<dbReference type="GO" id="GO:0030246">
    <property type="term" value="F:carbohydrate binding"/>
    <property type="evidence" value="ECO:0007669"/>
    <property type="project" value="InterPro"/>
</dbReference>
<evidence type="ECO:0000256" key="6">
    <source>
        <dbReference type="RuleBase" id="RU361185"/>
    </source>
</evidence>
<dbReference type="HOGENOM" id="CLU_000631_10_0_1"/>
<feature type="domain" description="Glycoside hydrolase family 31 N-terminal" evidence="8">
    <location>
        <begin position="57"/>
        <end position="236"/>
    </location>
</feature>
<keyword evidence="3 6" id="KW-0326">Glycosidase</keyword>
<evidence type="ECO:0000259" key="7">
    <source>
        <dbReference type="Pfam" id="PF01055"/>
    </source>
</evidence>
<feature type="domain" description="Glycosyl hydrolase family 31 C-terminal" evidence="9">
    <location>
        <begin position="618"/>
        <end position="699"/>
    </location>
</feature>
<evidence type="ECO:0000259" key="8">
    <source>
        <dbReference type="Pfam" id="PF13802"/>
    </source>
</evidence>
<dbReference type="SUPFAM" id="SSF117125">
    <property type="entry name" value="Putative glucosidase YicI, C-terminal domain"/>
    <property type="match status" value="1"/>
</dbReference>
<dbReference type="Pfam" id="PF01055">
    <property type="entry name" value="Glyco_hydro_31_2nd"/>
    <property type="match status" value="1"/>
</dbReference>
<comment type="catalytic activity">
    <reaction evidence="4">
        <text>Hydrolysis of terminal, non-reducing alpha-D-xylose residues with release of alpha-D-xylose.</text>
        <dbReference type="EC" id="3.2.1.177"/>
    </reaction>
</comment>
<dbReference type="PANTHER" id="PTHR43053:SF4">
    <property type="entry name" value="MYOGENESIS-REGULATING GLYCOSIDASE"/>
    <property type="match status" value="1"/>
</dbReference>
<dbReference type="PANTHER" id="PTHR43053">
    <property type="entry name" value="GLYCOSIDASE FAMILY 31"/>
    <property type="match status" value="1"/>
</dbReference>
<dbReference type="Pfam" id="PF13802">
    <property type="entry name" value="Gal_mutarotas_2"/>
    <property type="match status" value="1"/>
</dbReference>
<organism evidence="10 11">
    <name type="scientific">Glarea lozoyensis (strain ATCC 20868 / MF5171)</name>
    <dbReference type="NCBI Taxonomy" id="1116229"/>
    <lineage>
        <taxon>Eukaryota</taxon>
        <taxon>Fungi</taxon>
        <taxon>Dikarya</taxon>
        <taxon>Ascomycota</taxon>
        <taxon>Pezizomycotina</taxon>
        <taxon>Leotiomycetes</taxon>
        <taxon>Helotiales</taxon>
        <taxon>Helotiaceae</taxon>
        <taxon>Glarea</taxon>
    </lineage>
</organism>
<dbReference type="InterPro" id="IPR011013">
    <property type="entry name" value="Gal_mutarotase_sf_dom"/>
</dbReference>
<dbReference type="GO" id="GO:0061634">
    <property type="term" value="F:alpha-D-xyloside xylohydrolase"/>
    <property type="evidence" value="ECO:0007669"/>
    <property type="project" value="UniProtKB-EC"/>
</dbReference>
<evidence type="ECO:0000259" key="9">
    <source>
        <dbReference type="Pfam" id="PF21365"/>
    </source>
</evidence>
<keyword evidence="2 6" id="KW-0378">Hydrolase</keyword>
<feature type="domain" description="Glycoside hydrolase family 31 TIM barrel" evidence="7">
    <location>
        <begin position="283"/>
        <end position="604"/>
    </location>
</feature>
<evidence type="ECO:0000256" key="5">
    <source>
        <dbReference type="ARBA" id="ARBA00066962"/>
    </source>
</evidence>
<dbReference type="OMA" id="QGVDCFK"/>
<dbReference type="KEGG" id="glz:GLAREA_07944"/>
<reference evidence="10 11" key="1">
    <citation type="journal article" date="2013" name="BMC Genomics">
        <title>Genomics-driven discovery of the pneumocandin biosynthetic gene cluster in the fungus Glarea lozoyensis.</title>
        <authorList>
            <person name="Chen L."/>
            <person name="Yue Q."/>
            <person name="Zhang X."/>
            <person name="Xiang M."/>
            <person name="Wang C."/>
            <person name="Li S."/>
            <person name="Che Y."/>
            <person name="Ortiz-Lopez F.J."/>
            <person name="Bills G.F."/>
            <person name="Liu X."/>
            <person name="An Z."/>
        </authorList>
    </citation>
    <scope>NUCLEOTIDE SEQUENCE [LARGE SCALE GENOMIC DNA]</scope>
    <source>
        <strain evidence="11">ATCC 20868 / MF5171</strain>
    </source>
</reference>
<evidence type="ECO:0000256" key="3">
    <source>
        <dbReference type="ARBA" id="ARBA00023295"/>
    </source>
</evidence>
<dbReference type="Proteomes" id="UP000016922">
    <property type="component" value="Unassembled WGS sequence"/>
</dbReference>
<gene>
    <name evidence="10" type="ORF">GLAREA_07944</name>
</gene>
<keyword evidence="11" id="KW-1185">Reference proteome</keyword>